<sequence length="369" mass="42004">MDTINETIDVDALLAFIDTFDVVDAGDEPSKAKTSAAMGISIDQKPLRNKRQSSRPTNSVPYSTVLQRRKRFELLALRSEFDDLNAKLARIQQRHQEHSRNAVTVASQSSTAWRNLAAIASEKRKRAEHTKRELNELRARHLRLCLSMRKALDKTDAFNDMAFVFQLQSKVNRPVIQHNFSEAVLEELSNGLEHLHRETDAMFLIVDMDTEVGYHYEYKQQHTSVSYMDYRSTTPMACTVQQAGDLLWKFASRINTNADTPLDNVRKQTPSPIDVTGSASLREGLQCLNLSSVYRSWTVISPSTTDPKHSSVIRNRYRLEVKFLAPTNEAVLHAQEKLLRTVGKKMCMTNQSMQNAMLSHPEFGRYPSS</sequence>
<evidence type="ECO:0000256" key="2">
    <source>
        <dbReference type="SAM" id="MobiDB-lite"/>
    </source>
</evidence>
<keyword evidence="1" id="KW-0175">Coiled coil</keyword>
<proteinExistence type="predicted"/>
<feature type="coiled-coil region" evidence="1">
    <location>
        <begin position="74"/>
        <end position="140"/>
    </location>
</feature>
<dbReference type="Proteomes" id="UP000693981">
    <property type="component" value="Unassembled WGS sequence"/>
</dbReference>
<name>A0A8T1WWN4_9STRA</name>
<evidence type="ECO:0008006" key="5">
    <source>
        <dbReference type="Google" id="ProtNLM"/>
    </source>
</evidence>
<comment type="caution">
    <text evidence="3">The sequence shown here is derived from an EMBL/GenBank/DDBJ whole genome shotgun (WGS) entry which is preliminary data.</text>
</comment>
<evidence type="ECO:0000313" key="4">
    <source>
        <dbReference type="Proteomes" id="UP000693981"/>
    </source>
</evidence>
<feature type="region of interest" description="Disordered" evidence="2">
    <location>
        <begin position="28"/>
        <end position="60"/>
    </location>
</feature>
<evidence type="ECO:0000256" key="1">
    <source>
        <dbReference type="SAM" id="Coils"/>
    </source>
</evidence>
<dbReference type="AlphaFoldDB" id="A0A8T1WWN4"/>
<organism evidence="3 4">
    <name type="scientific">Phytophthora boehmeriae</name>
    <dbReference type="NCBI Taxonomy" id="109152"/>
    <lineage>
        <taxon>Eukaryota</taxon>
        <taxon>Sar</taxon>
        <taxon>Stramenopiles</taxon>
        <taxon>Oomycota</taxon>
        <taxon>Peronosporomycetes</taxon>
        <taxon>Peronosporales</taxon>
        <taxon>Peronosporaceae</taxon>
        <taxon>Phytophthora</taxon>
    </lineage>
</organism>
<evidence type="ECO:0000313" key="3">
    <source>
        <dbReference type="EMBL" id="KAG7398025.1"/>
    </source>
</evidence>
<dbReference type="OrthoDB" id="99342at2759"/>
<keyword evidence="4" id="KW-1185">Reference proteome</keyword>
<gene>
    <name evidence="3" type="ORF">PHYBOEH_011857</name>
</gene>
<protein>
    <recommendedName>
        <fullName evidence="5">M96 mating-specific protein family</fullName>
    </recommendedName>
</protein>
<dbReference type="EMBL" id="JAGDFL010000093">
    <property type="protein sequence ID" value="KAG7398025.1"/>
    <property type="molecule type" value="Genomic_DNA"/>
</dbReference>
<accession>A0A8T1WWN4</accession>
<reference evidence="3" key="1">
    <citation type="submission" date="2021-02" db="EMBL/GenBank/DDBJ databases">
        <authorList>
            <person name="Palmer J.M."/>
        </authorList>
    </citation>
    <scope>NUCLEOTIDE SEQUENCE</scope>
    <source>
        <strain evidence="3">SCRP23</strain>
    </source>
</reference>